<dbReference type="RefSeq" id="WP_011792833.1">
    <property type="nucleotide sequence ID" value="NC_008751.1"/>
</dbReference>
<dbReference type="GO" id="GO:0016757">
    <property type="term" value="F:glycosyltransferase activity"/>
    <property type="evidence" value="ECO:0007669"/>
    <property type="project" value="UniProtKB-KW"/>
</dbReference>
<keyword evidence="2 4" id="KW-0808">Transferase</keyword>
<gene>
    <name evidence="4" type="ordered locus">Dvul_2389</name>
</gene>
<dbReference type="Gene3D" id="3.90.550.10">
    <property type="entry name" value="Spore Coat Polysaccharide Biosynthesis Protein SpsA, Chain A"/>
    <property type="match status" value="1"/>
</dbReference>
<dbReference type="Proteomes" id="UP000009173">
    <property type="component" value="Chromosome"/>
</dbReference>
<name>A0A0H3ACA9_NITV4</name>
<dbReference type="PANTHER" id="PTHR13778:SF47">
    <property type="entry name" value="LIPOPOLYSACCHARIDE 1,3-GALACTOSYLTRANSFERASE"/>
    <property type="match status" value="1"/>
</dbReference>
<dbReference type="EMBL" id="CP000527">
    <property type="protein sequence ID" value="ABM29405.1"/>
    <property type="molecule type" value="Genomic_DNA"/>
</dbReference>
<evidence type="ECO:0000313" key="4">
    <source>
        <dbReference type="EMBL" id="ABM29405.1"/>
    </source>
</evidence>
<dbReference type="CDD" id="cd04194">
    <property type="entry name" value="GT8_A4GalT_like"/>
    <property type="match status" value="1"/>
</dbReference>
<evidence type="ECO:0000313" key="5">
    <source>
        <dbReference type="Proteomes" id="UP000009173"/>
    </source>
</evidence>
<dbReference type="KEGG" id="dvl:Dvul_2389"/>
<dbReference type="Pfam" id="PF01501">
    <property type="entry name" value="Glyco_transf_8"/>
    <property type="match status" value="1"/>
</dbReference>
<evidence type="ECO:0000256" key="2">
    <source>
        <dbReference type="ARBA" id="ARBA00022679"/>
    </source>
</evidence>
<dbReference type="HOGENOM" id="CLU_050833_0_0_7"/>
<evidence type="ECO:0000256" key="3">
    <source>
        <dbReference type="ARBA" id="ARBA00022723"/>
    </source>
</evidence>
<dbReference type="InterPro" id="IPR050748">
    <property type="entry name" value="Glycosyltrans_8_dom-fam"/>
</dbReference>
<accession>A0A0H3ACA9</accession>
<dbReference type="InterPro" id="IPR029044">
    <property type="entry name" value="Nucleotide-diphossugar_trans"/>
</dbReference>
<sequence>MNTVPIVFTFDANYRLPASVALQSLFENAKDSTYYHVYLVCEGLSRGDKDAIESICPEKNGRVEWIDVDNELFSSAPSSENWPKIVYARILLPLLLPFDKVIYSDVDVVFCSDLAEIFQIEVDGCEWAGVAAELVAFQEGVARCHNVHCEYQNELIYMSGFMVMNLRLMREKDTVGRCLNNISKFGSRLKMYDLEILNMSSDNIARIDFSYCVLENVFFAKNVSEAKEYPWLRGLYRVSELEAARSAPRIIHFAGSDTKVWERYCVPQVYRKYLAVSPFRSCYVFSNVFKVLLLLVVRLVTKVVPKKQRGFIRRKAKWLCSQSFSCWFRKGFLAN</sequence>
<evidence type="ECO:0000256" key="1">
    <source>
        <dbReference type="ARBA" id="ARBA00022676"/>
    </source>
</evidence>
<dbReference type="SUPFAM" id="SSF53448">
    <property type="entry name" value="Nucleotide-diphospho-sugar transferases"/>
    <property type="match status" value="1"/>
</dbReference>
<dbReference type="PANTHER" id="PTHR13778">
    <property type="entry name" value="GLYCOSYLTRANSFERASE 8 DOMAIN-CONTAINING PROTEIN"/>
    <property type="match status" value="1"/>
</dbReference>
<dbReference type="InterPro" id="IPR002495">
    <property type="entry name" value="Glyco_trans_8"/>
</dbReference>
<dbReference type="GO" id="GO:0046872">
    <property type="term" value="F:metal ion binding"/>
    <property type="evidence" value="ECO:0007669"/>
    <property type="project" value="UniProtKB-KW"/>
</dbReference>
<keyword evidence="3" id="KW-0479">Metal-binding</keyword>
<proteinExistence type="predicted"/>
<protein>
    <submittedName>
        <fullName evidence="4">Glycosyl transferase, family 8</fullName>
    </submittedName>
</protein>
<organism evidence="4 5">
    <name type="scientific">Nitratidesulfovibrio vulgaris (strain DP4)</name>
    <name type="common">Desulfovibrio vulgaris</name>
    <dbReference type="NCBI Taxonomy" id="391774"/>
    <lineage>
        <taxon>Bacteria</taxon>
        <taxon>Pseudomonadati</taxon>
        <taxon>Thermodesulfobacteriota</taxon>
        <taxon>Desulfovibrionia</taxon>
        <taxon>Desulfovibrionales</taxon>
        <taxon>Desulfovibrionaceae</taxon>
        <taxon>Nitratidesulfovibrio</taxon>
    </lineage>
</organism>
<reference evidence="5" key="1">
    <citation type="journal article" date="2009" name="Environ. Microbiol.">
        <title>Contribution of mobile genetic elements to Desulfovibrio vulgaris genome plasticity.</title>
        <authorList>
            <person name="Walker C.B."/>
            <person name="Stolyar S."/>
            <person name="Chivian D."/>
            <person name="Pinel N."/>
            <person name="Gabster J.A."/>
            <person name="Dehal P.S."/>
            <person name="He Z."/>
            <person name="Yang Z.K."/>
            <person name="Yen H.C."/>
            <person name="Zhou J."/>
            <person name="Wall J.D."/>
            <person name="Hazen T.C."/>
            <person name="Arkin A.P."/>
            <person name="Stahl D.A."/>
        </authorList>
    </citation>
    <scope>NUCLEOTIDE SEQUENCE [LARGE SCALE GENOMIC DNA]</scope>
    <source>
        <strain evidence="5">DP4</strain>
    </source>
</reference>
<dbReference type="AlphaFoldDB" id="A0A0H3ACA9"/>
<keyword evidence="1" id="KW-0328">Glycosyltransferase</keyword>